<reference evidence="6" key="1">
    <citation type="submission" date="2020-02" db="EMBL/GenBank/DDBJ databases">
        <authorList>
            <person name="Meier V. D."/>
        </authorList>
    </citation>
    <scope>NUCLEOTIDE SEQUENCE</scope>
    <source>
        <strain evidence="6">AVDCRST_MAG26</strain>
    </source>
</reference>
<dbReference type="GO" id="GO:0005829">
    <property type="term" value="C:cytosol"/>
    <property type="evidence" value="ECO:0007669"/>
    <property type="project" value="TreeGrafter"/>
</dbReference>
<evidence type="ECO:0000256" key="4">
    <source>
        <dbReference type="SAM" id="Phobius"/>
    </source>
</evidence>
<dbReference type="PANTHER" id="PTHR10668">
    <property type="entry name" value="PHYTOENE DEHYDROGENASE"/>
    <property type="match status" value="1"/>
</dbReference>
<gene>
    <name evidence="6" type="ORF">AVDCRST_MAG26-805</name>
</gene>
<evidence type="ECO:0000256" key="2">
    <source>
        <dbReference type="ARBA" id="ARBA00038825"/>
    </source>
</evidence>
<dbReference type="PANTHER" id="PTHR10668:SF103">
    <property type="entry name" value="PYRIDINE NUCLEOTIDE-DISULFIDE OXIDOREDUCTASE DOMAIN-CONTAINING PROTEIN 2"/>
    <property type="match status" value="1"/>
</dbReference>
<evidence type="ECO:0000259" key="5">
    <source>
        <dbReference type="Pfam" id="PF01593"/>
    </source>
</evidence>
<dbReference type="Pfam" id="PF01593">
    <property type="entry name" value="Amino_oxidase"/>
    <property type="match status" value="1"/>
</dbReference>
<comment type="subunit">
    <text evidence="2">Interacts with COX5B; this interaction may contribute to localize PYROXD2 to the inner face of the inner mitochondrial membrane.</text>
</comment>
<dbReference type="EMBL" id="CADCTK010000192">
    <property type="protein sequence ID" value="CAA9227221.1"/>
    <property type="molecule type" value="Genomic_DNA"/>
</dbReference>
<sequence length="553" mass="59736">MAYDIIVVGGGHNGLTCACYLQKAGLRVLVLERRPIVGGAVCTETMFGGYRVDVGSSAHIMIHLTPVVRELELERYGLDYIDMDPFAFYPLPDGSGAIEFWRDVDRTCASIEKVSPRDAAAYRRFVDFWGAINEGVFSAFLKPPTPGNLLRTMATGQFNRADGNGTLDTLRRLFTSYGQLIDESFESEAMRAALGWLAAQSGPPPDEIGTADFAGWHSMLHRSGAKHPRGGSGMLTQALQRCLEAHGGEVRTDAEVRRIVVEGGRVRGVELGDGAGSERIGARAVISNAHVQTTLLKLVGEGALPGDLAARVRRIRVGNGFGMAVRCAATALPDYLAAPSGGRPHPSHHGLQLLCPSTSYLRRAYDEYRTGSPAREPAAIAMTFSAIDPDVAPVGKHTLFLWGQYHPYELGNGEHWDAIAEREADKLLEVVYRYAPNMRGAITDRYVQTPLDLERKLGLLRGNVMHVEMSFDQMFCFRPLPELSSYKVPQIDGLYLTGASTHPGGGVFAASGYNTAGVVLRDLRSGPRRTAALAGLAAGAAGAALAGAARRWR</sequence>
<dbReference type="InterPro" id="IPR036188">
    <property type="entry name" value="FAD/NAD-bd_sf"/>
</dbReference>
<organism evidence="6">
    <name type="scientific">uncultured Chloroflexia bacterium</name>
    <dbReference type="NCBI Taxonomy" id="1672391"/>
    <lineage>
        <taxon>Bacteria</taxon>
        <taxon>Bacillati</taxon>
        <taxon>Chloroflexota</taxon>
        <taxon>Chloroflexia</taxon>
        <taxon>environmental samples</taxon>
    </lineage>
</organism>
<accession>A0A6J4HLJ6</accession>
<comment type="function">
    <text evidence="1">Probable oxidoreductase that may play a role as regulator of mitochondrial function.</text>
</comment>
<dbReference type="SUPFAM" id="SSF51905">
    <property type="entry name" value="FAD/NAD(P)-binding domain"/>
    <property type="match status" value="1"/>
</dbReference>
<feature type="transmembrane region" description="Helical" evidence="4">
    <location>
        <begin position="531"/>
        <end position="549"/>
    </location>
</feature>
<name>A0A6J4HLJ6_9CHLR</name>
<feature type="domain" description="Amine oxidase" evidence="5">
    <location>
        <begin position="14"/>
        <end position="321"/>
    </location>
</feature>
<proteinExistence type="predicted"/>
<evidence type="ECO:0000313" key="6">
    <source>
        <dbReference type="EMBL" id="CAA9227221.1"/>
    </source>
</evidence>
<evidence type="ECO:0000256" key="1">
    <source>
        <dbReference type="ARBA" id="ARBA00037217"/>
    </source>
</evidence>
<keyword evidence="4" id="KW-0812">Transmembrane</keyword>
<dbReference type="Gene3D" id="3.50.50.60">
    <property type="entry name" value="FAD/NAD(P)-binding domain"/>
    <property type="match status" value="2"/>
</dbReference>
<dbReference type="InterPro" id="IPR002937">
    <property type="entry name" value="Amino_oxidase"/>
</dbReference>
<keyword evidence="4" id="KW-1133">Transmembrane helix</keyword>
<dbReference type="AlphaFoldDB" id="A0A6J4HLJ6"/>
<evidence type="ECO:0000256" key="3">
    <source>
        <dbReference type="ARBA" id="ARBA00040298"/>
    </source>
</evidence>
<keyword evidence="4" id="KW-0472">Membrane</keyword>
<protein>
    <recommendedName>
        <fullName evidence="3">Pyridine nucleotide-disulfide oxidoreductase domain-containing protein 2</fullName>
    </recommendedName>
</protein>
<dbReference type="GO" id="GO:0016491">
    <property type="term" value="F:oxidoreductase activity"/>
    <property type="evidence" value="ECO:0007669"/>
    <property type="project" value="InterPro"/>
</dbReference>